<accession>A0A8J6EK41</accession>
<evidence type="ECO:0000256" key="1">
    <source>
        <dbReference type="SAM" id="Phobius"/>
    </source>
</evidence>
<comment type="caution">
    <text evidence="2">The sequence shown here is derived from an EMBL/GenBank/DDBJ whole genome shotgun (WGS) entry which is preliminary data.</text>
</comment>
<reference evidence="2" key="1">
    <citation type="thesis" date="2020" institute="ProQuest LLC" country="789 East Eisenhower Parkway, Ann Arbor, MI, USA">
        <title>Comparative Genomics and Chromosome Evolution.</title>
        <authorList>
            <person name="Mudd A.B."/>
        </authorList>
    </citation>
    <scope>NUCLEOTIDE SEQUENCE</scope>
    <source>
        <strain evidence="2">HN-11 Male</strain>
        <tissue evidence="2">Kidney and liver</tissue>
    </source>
</reference>
<evidence type="ECO:0000313" key="2">
    <source>
        <dbReference type="EMBL" id="KAG9470813.1"/>
    </source>
</evidence>
<name>A0A8J6EK41_ELECQ</name>
<gene>
    <name evidence="2" type="ORF">GDO78_016664</name>
</gene>
<dbReference type="EMBL" id="WNTK01000219">
    <property type="protein sequence ID" value="KAG9470813.1"/>
    <property type="molecule type" value="Genomic_DNA"/>
</dbReference>
<keyword evidence="1" id="KW-1133">Transmembrane helix</keyword>
<dbReference type="AlphaFoldDB" id="A0A8J6EK41"/>
<feature type="transmembrane region" description="Helical" evidence="1">
    <location>
        <begin position="25"/>
        <end position="52"/>
    </location>
</feature>
<organism evidence="2 3">
    <name type="scientific">Eleutherodactylus coqui</name>
    <name type="common">Puerto Rican coqui</name>
    <dbReference type="NCBI Taxonomy" id="57060"/>
    <lineage>
        <taxon>Eukaryota</taxon>
        <taxon>Metazoa</taxon>
        <taxon>Chordata</taxon>
        <taxon>Craniata</taxon>
        <taxon>Vertebrata</taxon>
        <taxon>Euteleostomi</taxon>
        <taxon>Amphibia</taxon>
        <taxon>Batrachia</taxon>
        <taxon>Anura</taxon>
        <taxon>Neobatrachia</taxon>
        <taxon>Hyloidea</taxon>
        <taxon>Eleutherodactylidae</taxon>
        <taxon>Eleutherodactylinae</taxon>
        <taxon>Eleutherodactylus</taxon>
        <taxon>Eleutherodactylus</taxon>
    </lineage>
</organism>
<protein>
    <submittedName>
        <fullName evidence="2">Uncharacterized protein</fullName>
    </submittedName>
</protein>
<keyword evidence="1" id="KW-0472">Membrane</keyword>
<sequence>MGGQSSSLHPCYVVGVSSGCHHDTIVWLALLIGVNSLAAYLLHNFSVIMYGLRKNMWLPPKALHSDQWKFIFKGVLRWA</sequence>
<dbReference type="Proteomes" id="UP000770717">
    <property type="component" value="Unassembled WGS sequence"/>
</dbReference>
<evidence type="ECO:0000313" key="3">
    <source>
        <dbReference type="Proteomes" id="UP000770717"/>
    </source>
</evidence>
<proteinExistence type="predicted"/>
<keyword evidence="3" id="KW-1185">Reference proteome</keyword>
<keyword evidence="1" id="KW-0812">Transmembrane</keyword>